<comment type="caution">
    <text evidence="1">The sequence shown here is derived from an EMBL/GenBank/DDBJ whole genome shotgun (WGS) entry which is preliminary data.</text>
</comment>
<dbReference type="OrthoDB" id="360509at2759"/>
<accession>A0A9W5WU82</accession>
<gene>
    <name evidence="1" type="ORF">BaOVIS_011040</name>
</gene>
<evidence type="ECO:0000313" key="2">
    <source>
        <dbReference type="Proteomes" id="UP001057455"/>
    </source>
</evidence>
<name>A0A9W5WU82_BABOV</name>
<reference evidence="1" key="1">
    <citation type="submission" date="2019-12" db="EMBL/GenBank/DDBJ databases">
        <title>Genome sequence of Babesia ovis.</title>
        <authorList>
            <person name="Yamagishi J."/>
            <person name="Sevinc F."/>
            <person name="Xuan X."/>
        </authorList>
    </citation>
    <scope>NUCLEOTIDE SEQUENCE</scope>
    <source>
        <strain evidence="1">Selcuk</strain>
    </source>
</reference>
<evidence type="ECO:0000313" key="1">
    <source>
        <dbReference type="EMBL" id="GFE53700.1"/>
    </source>
</evidence>
<organism evidence="1 2">
    <name type="scientific">Babesia ovis</name>
    <dbReference type="NCBI Taxonomy" id="5869"/>
    <lineage>
        <taxon>Eukaryota</taxon>
        <taxon>Sar</taxon>
        <taxon>Alveolata</taxon>
        <taxon>Apicomplexa</taxon>
        <taxon>Aconoidasida</taxon>
        <taxon>Piroplasmida</taxon>
        <taxon>Babesiidae</taxon>
        <taxon>Babesia</taxon>
    </lineage>
</organism>
<sequence length="384" mass="43476">MSSVRQYLVYGVDDVHKHRWPVHYHLLKGDYLAAIDSIRQGANVIDTKKGRASALSLCYELFFKTLNKCFNSTQPLGNVPVRPSGLSAPSPNPHLVFTQDHCSKVPVQKRKDSKPTIELHGMADYNLPSIPPKGCDEGTVDQLSCTKYFESAIAYHQLDTASSMQHKLVRRLRGLLVVLKTMAERNDMLLHCKQGLLRAVKQLEYPQLYTSVMDYMFKNAGKYGMGHVDVDNVWDARRVWRTASSKDPKLQSLANFISQIAKVLEELCSVFHVNIYNKAQETTGAICSGHDRHLRLPGMEISTVEILAHMAFVNDCALLFDTMVLQEPFLQGSETFKWSDLLSHLLTANSSMKAYIEPLMRRSLRNNVEYRIRSPSVAYKNVAQ</sequence>
<dbReference type="EMBL" id="BLIY01000007">
    <property type="protein sequence ID" value="GFE53700.1"/>
    <property type="molecule type" value="Genomic_DNA"/>
</dbReference>
<dbReference type="Proteomes" id="UP001057455">
    <property type="component" value="Unassembled WGS sequence"/>
</dbReference>
<proteinExistence type="predicted"/>
<keyword evidence="2" id="KW-1185">Reference proteome</keyword>
<dbReference type="AlphaFoldDB" id="A0A9W5WU82"/>
<protein>
    <submittedName>
        <fullName evidence="1">Uncharacterized protein</fullName>
    </submittedName>
</protein>